<protein>
    <recommendedName>
        <fullName evidence="2">Chalcone isomerase domain-containing protein</fullName>
    </recommendedName>
</protein>
<accession>A0ABM7YIG7</accession>
<dbReference type="PROSITE" id="PS51318">
    <property type="entry name" value="TAT"/>
    <property type="match status" value="1"/>
</dbReference>
<keyword evidence="4" id="KW-1185">Reference proteome</keyword>
<gene>
    <name evidence="3" type="ORF">CATMQ487_11420</name>
</gene>
<sequence length="197" mass="21536">MSGNVGAPTRRSFLAAGLLGPLLARAAAASDEAPEAQEALRLLPGAQEQGRMRLRWFGLPIYDARLWTRQPVTATGYAQQEFVLGLRYVRALEGAAIAERSLQEMQRQQALPEAQAQAWLAQMRAAFPDVQPGDRLLGWHRPGRESAFYLNGRPTHAVADAGFAGSAGFGERFFGIWLSPRSRDAAQRDALLGLVPR</sequence>
<dbReference type="Proteomes" id="UP001057498">
    <property type="component" value="Chromosome"/>
</dbReference>
<evidence type="ECO:0000313" key="4">
    <source>
        <dbReference type="Proteomes" id="UP001057498"/>
    </source>
</evidence>
<proteinExistence type="predicted"/>
<dbReference type="InterPro" id="IPR006311">
    <property type="entry name" value="TAT_signal"/>
</dbReference>
<evidence type="ECO:0000256" key="1">
    <source>
        <dbReference type="SAM" id="SignalP"/>
    </source>
</evidence>
<dbReference type="Pfam" id="PF16036">
    <property type="entry name" value="Chalcone_3"/>
    <property type="match status" value="1"/>
</dbReference>
<dbReference type="RefSeq" id="WP_251972316.1">
    <property type="nucleotide sequence ID" value="NZ_AP025730.1"/>
</dbReference>
<evidence type="ECO:0000259" key="2">
    <source>
        <dbReference type="Pfam" id="PF16036"/>
    </source>
</evidence>
<feature type="domain" description="Chalcone isomerase" evidence="2">
    <location>
        <begin position="61"/>
        <end position="193"/>
    </location>
</feature>
<dbReference type="EMBL" id="AP025730">
    <property type="protein sequence ID" value="BDI04172.1"/>
    <property type="molecule type" value="Genomic_DNA"/>
</dbReference>
<name>A0ABM7YIG7_9BURK</name>
<evidence type="ECO:0000313" key="3">
    <source>
        <dbReference type="EMBL" id="BDI04172.1"/>
    </source>
</evidence>
<dbReference type="InterPro" id="IPR016087">
    <property type="entry name" value="Chalcone_isomerase"/>
</dbReference>
<feature type="chain" id="PRO_5047084245" description="Chalcone isomerase domain-containing protein" evidence="1">
    <location>
        <begin position="27"/>
        <end position="197"/>
    </location>
</feature>
<keyword evidence="1" id="KW-0732">Signal</keyword>
<organism evidence="3 4">
    <name type="scientific">Sphaerotilus microaerophilus</name>
    <dbReference type="NCBI Taxonomy" id="2914710"/>
    <lineage>
        <taxon>Bacteria</taxon>
        <taxon>Pseudomonadati</taxon>
        <taxon>Pseudomonadota</taxon>
        <taxon>Betaproteobacteria</taxon>
        <taxon>Burkholderiales</taxon>
        <taxon>Sphaerotilaceae</taxon>
        <taxon>Sphaerotilus</taxon>
    </lineage>
</organism>
<reference evidence="3" key="1">
    <citation type="submission" date="2022-04" db="EMBL/GenBank/DDBJ databases">
        <title>Whole genome sequence of Sphaerotilus sp. FB-5.</title>
        <authorList>
            <person name="Takeda M."/>
            <person name="Narihara S."/>
            <person name="Akimoto M."/>
            <person name="Akimoto R."/>
            <person name="Nishiyashiki S."/>
            <person name="Murakami T."/>
        </authorList>
    </citation>
    <scope>NUCLEOTIDE SEQUENCE</scope>
    <source>
        <strain evidence="3">FB-5</strain>
    </source>
</reference>
<feature type="signal peptide" evidence="1">
    <location>
        <begin position="1"/>
        <end position="26"/>
    </location>
</feature>